<organism evidence="1 2">
    <name type="scientific">Aspergillus cavernicola</name>
    <dbReference type="NCBI Taxonomy" id="176166"/>
    <lineage>
        <taxon>Eukaryota</taxon>
        <taxon>Fungi</taxon>
        <taxon>Dikarya</taxon>
        <taxon>Ascomycota</taxon>
        <taxon>Pezizomycotina</taxon>
        <taxon>Eurotiomycetes</taxon>
        <taxon>Eurotiomycetidae</taxon>
        <taxon>Eurotiales</taxon>
        <taxon>Aspergillaceae</taxon>
        <taxon>Aspergillus</taxon>
        <taxon>Aspergillus subgen. Nidulantes</taxon>
    </lineage>
</organism>
<keyword evidence="2" id="KW-1185">Reference proteome</keyword>
<accession>A0ABR4IAE2</accession>
<reference evidence="1 2" key="1">
    <citation type="submission" date="2024-07" db="EMBL/GenBank/DDBJ databases">
        <title>Section-level genome sequencing and comparative genomics of Aspergillus sections Usti and Cavernicolus.</title>
        <authorList>
            <consortium name="Lawrence Berkeley National Laboratory"/>
            <person name="Nybo J.L."/>
            <person name="Vesth T.C."/>
            <person name="Theobald S."/>
            <person name="Frisvad J.C."/>
            <person name="Larsen T.O."/>
            <person name="Kjaerboelling I."/>
            <person name="Rothschild-Mancinelli K."/>
            <person name="Lyhne E.K."/>
            <person name="Kogle M.E."/>
            <person name="Barry K."/>
            <person name="Clum A."/>
            <person name="Na H."/>
            <person name="Ledsgaard L."/>
            <person name="Lin J."/>
            <person name="Lipzen A."/>
            <person name="Kuo A."/>
            <person name="Riley R."/>
            <person name="Mondo S."/>
            <person name="LaButti K."/>
            <person name="Haridas S."/>
            <person name="Pangalinan J."/>
            <person name="Salamov A.A."/>
            <person name="Simmons B.A."/>
            <person name="Magnuson J.K."/>
            <person name="Chen J."/>
            <person name="Drula E."/>
            <person name="Henrissat B."/>
            <person name="Wiebenga A."/>
            <person name="Lubbers R.J."/>
            <person name="Gomes A.C."/>
            <person name="Makela M.R."/>
            <person name="Stajich J."/>
            <person name="Grigoriev I.V."/>
            <person name="Mortensen U.H."/>
            <person name="De vries R.P."/>
            <person name="Baker S.E."/>
            <person name="Andersen M.R."/>
        </authorList>
    </citation>
    <scope>NUCLEOTIDE SEQUENCE [LARGE SCALE GENOMIC DNA]</scope>
    <source>
        <strain evidence="1 2">CBS 600.67</strain>
    </source>
</reference>
<evidence type="ECO:0000313" key="2">
    <source>
        <dbReference type="Proteomes" id="UP001610335"/>
    </source>
</evidence>
<comment type="caution">
    <text evidence="1">The sequence shown here is derived from an EMBL/GenBank/DDBJ whole genome shotgun (WGS) entry which is preliminary data.</text>
</comment>
<dbReference type="EMBL" id="JBFXLS010000045">
    <property type="protein sequence ID" value="KAL2824249.1"/>
    <property type="molecule type" value="Genomic_DNA"/>
</dbReference>
<evidence type="ECO:0000313" key="1">
    <source>
        <dbReference type="EMBL" id="KAL2824249.1"/>
    </source>
</evidence>
<name>A0ABR4IAE2_9EURO</name>
<protein>
    <submittedName>
        <fullName evidence="1">Uncharacterized protein</fullName>
    </submittedName>
</protein>
<sequence length="138" mass="15574">MFGENVDIRACQPPDSYYWCCFAYIIRNGGERVKIMQATKADIISSMHELLIQSNNCLRKCLAHYNHEIKNENLASCESVLPFLKLDDGPSQSREADVLPIHMSASDEDICPTQVKEHACGTGFGMNYCFLRGCLTEF</sequence>
<dbReference type="Proteomes" id="UP001610335">
    <property type="component" value="Unassembled WGS sequence"/>
</dbReference>
<proteinExistence type="predicted"/>
<gene>
    <name evidence="1" type="ORF">BDW59DRAFT_87402</name>
</gene>